<evidence type="ECO:0000313" key="2">
    <source>
        <dbReference type="EMBL" id="KAK6925018.1"/>
    </source>
</evidence>
<proteinExistence type="predicted"/>
<feature type="region of interest" description="Disordered" evidence="1">
    <location>
        <begin position="79"/>
        <end position="103"/>
    </location>
</feature>
<dbReference type="PANTHER" id="PTHR33474:SF2">
    <property type="entry name" value="TRANSMEMBRANE PROTEIN"/>
    <property type="match status" value="1"/>
</dbReference>
<dbReference type="AlphaFoldDB" id="A0AAN8VC81"/>
<comment type="caution">
    <text evidence="2">The sequence shown here is derived from an EMBL/GenBank/DDBJ whole genome shotgun (WGS) entry which is preliminary data.</text>
</comment>
<dbReference type="EMBL" id="JBAMMX010000016">
    <property type="protein sequence ID" value="KAK6925018.1"/>
    <property type="molecule type" value="Genomic_DNA"/>
</dbReference>
<sequence>MRTNNSQKPVSKELSVRAMAGIPLRLLVVLLGLSHLLCFNAIPLSRTQSLMADTQLADKINMMIGVQSLKEQANTNGRMDVELNDYPGSGANNRHTPKPQLGRGCVDC</sequence>
<protein>
    <submittedName>
        <fullName evidence="2">Uncharacterized protein</fullName>
    </submittedName>
</protein>
<name>A0AAN8VC81_9MAGN</name>
<gene>
    <name evidence="2" type="ORF">RJ641_009344</name>
</gene>
<keyword evidence="3" id="KW-1185">Reference proteome</keyword>
<evidence type="ECO:0000313" key="3">
    <source>
        <dbReference type="Proteomes" id="UP001370490"/>
    </source>
</evidence>
<evidence type="ECO:0000256" key="1">
    <source>
        <dbReference type="SAM" id="MobiDB-lite"/>
    </source>
</evidence>
<dbReference type="PANTHER" id="PTHR33474">
    <property type="entry name" value="TRANSMEMBRANE PROTEIN"/>
    <property type="match status" value="1"/>
</dbReference>
<organism evidence="2 3">
    <name type="scientific">Dillenia turbinata</name>
    <dbReference type="NCBI Taxonomy" id="194707"/>
    <lineage>
        <taxon>Eukaryota</taxon>
        <taxon>Viridiplantae</taxon>
        <taxon>Streptophyta</taxon>
        <taxon>Embryophyta</taxon>
        <taxon>Tracheophyta</taxon>
        <taxon>Spermatophyta</taxon>
        <taxon>Magnoliopsida</taxon>
        <taxon>eudicotyledons</taxon>
        <taxon>Gunneridae</taxon>
        <taxon>Pentapetalae</taxon>
        <taxon>Dilleniales</taxon>
        <taxon>Dilleniaceae</taxon>
        <taxon>Dillenia</taxon>
    </lineage>
</organism>
<reference evidence="2 3" key="1">
    <citation type="submission" date="2023-12" db="EMBL/GenBank/DDBJ databases">
        <title>A high-quality genome assembly for Dillenia turbinata (Dilleniales).</title>
        <authorList>
            <person name="Chanderbali A."/>
        </authorList>
    </citation>
    <scope>NUCLEOTIDE SEQUENCE [LARGE SCALE GENOMIC DNA]</scope>
    <source>
        <strain evidence="2">LSX21</strain>
        <tissue evidence="2">Leaf</tissue>
    </source>
</reference>
<dbReference type="Proteomes" id="UP001370490">
    <property type="component" value="Unassembled WGS sequence"/>
</dbReference>
<accession>A0AAN8VC81</accession>